<dbReference type="GeneID" id="92896330"/>
<protein>
    <submittedName>
        <fullName evidence="1">Uncharacterized protein</fullName>
    </submittedName>
</protein>
<organism evidence="1 2">
    <name type="scientific">Achromobacter insuavis</name>
    <dbReference type="NCBI Taxonomy" id="1287735"/>
    <lineage>
        <taxon>Bacteria</taxon>
        <taxon>Pseudomonadati</taxon>
        <taxon>Pseudomonadota</taxon>
        <taxon>Betaproteobacteria</taxon>
        <taxon>Burkholderiales</taxon>
        <taxon>Alcaligenaceae</taxon>
        <taxon>Achromobacter</taxon>
    </lineage>
</organism>
<dbReference type="RefSeq" id="WP_180180020.1">
    <property type="nucleotide sequence ID" value="NZ_CADIJR010000002.1"/>
</dbReference>
<accession>A0A6J4ZHS6</accession>
<sequence length="82" mass="9166">MDKATMLALMVTAKKGDPGDWESVLTVYATRLERIAPKLTEDELYSMLAVGAAIYQRWCQHTDSERVAAEALLRLAGKRPLE</sequence>
<proteinExistence type="predicted"/>
<evidence type="ECO:0000313" key="2">
    <source>
        <dbReference type="Proteomes" id="UP000507979"/>
    </source>
</evidence>
<dbReference type="Proteomes" id="UP000507979">
    <property type="component" value="Unassembled WGS sequence"/>
</dbReference>
<keyword evidence="2" id="KW-1185">Reference proteome</keyword>
<name>A0A6J4ZHS6_9BURK</name>
<evidence type="ECO:0000313" key="1">
    <source>
        <dbReference type="EMBL" id="CAB3627786.1"/>
    </source>
</evidence>
<reference evidence="1 2" key="1">
    <citation type="submission" date="2020-04" db="EMBL/GenBank/DDBJ databases">
        <authorList>
            <person name="De Canck E."/>
        </authorList>
    </citation>
    <scope>NUCLEOTIDE SEQUENCE [LARGE SCALE GENOMIC DNA]</scope>
    <source>
        <strain evidence="1 2">LMG 26845</strain>
    </source>
</reference>
<dbReference type="EMBL" id="CADIJR010000002">
    <property type="protein sequence ID" value="CAB3627786.1"/>
    <property type="molecule type" value="Genomic_DNA"/>
</dbReference>
<dbReference type="AlphaFoldDB" id="A0A6J4ZHS6"/>
<gene>
    <name evidence="1" type="ORF">LMG26845_00490</name>
</gene>